<gene>
    <name evidence="4" type="ORF">Bccel_4287</name>
</gene>
<dbReference type="AlphaFoldDB" id="A0A0L6JT69"/>
<dbReference type="CDD" id="cd02696">
    <property type="entry name" value="MurNAc-LAA"/>
    <property type="match status" value="1"/>
</dbReference>
<keyword evidence="1 4" id="KW-0378">Hydrolase</keyword>
<dbReference type="GO" id="GO:0030288">
    <property type="term" value="C:outer membrane-bounded periplasmic space"/>
    <property type="evidence" value="ECO:0007669"/>
    <property type="project" value="TreeGrafter"/>
</dbReference>
<dbReference type="InterPro" id="IPR002508">
    <property type="entry name" value="MurNAc-LAA_cat"/>
</dbReference>
<dbReference type="GO" id="GO:0008745">
    <property type="term" value="F:N-acetylmuramoyl-L-alanine amidase activity"/>
    <property type="evidence" value="ECO:0007669"/>
    <property type="project" value="InterPro"/>
</dbReference>
<dbReference type="InterPro" id="IPR050695">
    <property type="entry name" value="N-acetylmuramoyl_amidase_3"/>
</dbReference>
<dbReference type="PANTHER" id="PTHR30404:SF0">
    <property type="entry name" value="N-ACETYLMURAMOYL-L-ALANINE AMIDASE AMIC"/>
    <property type="match status" value="1"/>
</dbReference>
<dbReference type="SMART" id="SM00646">
    <property type="entry name" value="Ami_3"/>
    <property type="match status" value="1"/>
</dbReference>
<dbReference type="RefSeq" id="WP_036937310.1">
    <property type="nucleotide sequence ID" value="NZ_JQKC01000005.1"/>
</dbReference>
<dbReference type="eggNOG" id="COG0860">
    <property type="taxonomic scope" value="Bacteria"/>
</dbReference>
<dbReference type="Pfam" id="PF01520">
    <property type="entry name" value="Amidase_3"/>
    <property type="match status" value="1"/>
</dbReference>
<dbReference type="SUPFAM" id="SSF53187">
    <property type="entry name" value="Zn-dependent exopeptidases"/>
    <property type="match status" value="1"/>
</dbReference>
<keyword evidence="5" id="KW-1185">Reference proteome</keyword>
<dbReference type="EMBL" id="LGTC01000001">
    <property type="protein sequence ID" value="KNY29013.1"/>
    <property type="molecule type" value="Genomic_DNA"/>
</dbReference>
<dbReference type="STRING" id="398512.Bccel_4287"/>
<evidence type="ECO:0000256" key="2">
    <source>
        <dbReference type="SAM" id="MobiDB-lite"/>
    </source>
</evidence>
<feature type="region of interest" description="Disordered" evidence="2">
    <location>
        <begin position="1"/>
        <end position="22"/>
    </location>
</feature>
<dbReference type="PANTHER" id="PTHR30404">
    <property type="entry name" value="N-ACETYLMURAMOYL-L-ALANINE AMIDASE"/>
    <property type="match status" value="1"/>
</dbReference>
<reference evidence="5" key="1">
    <citation type="submission" date="2015-07" db="EMBL/GenBank/DDBJ databases">
        <title>Near-Complete Genome Sequence of the Cellulolytic Bacterium Bacteroides (Pseudobacteroides) cellulosolvens ATCC 35603.</title>
        <authorList>
            <person name="Dassa B."/>
            <person name="Utturkar S.M."/>
            <person name="Klingeman D.M."/>
            <person name="Hurt R.A."/>
            <person name="Keller M."/>
            <person name="Xu J."/>
            <person name="Reddy Y.H.K."/>
            <person name="Borovok I."/>
            <person name="Grinberg I.R."/>
            <person name="Lamed R."/>
            <person name="Zhivin O."/>
            <person name="Bayer E.A."/>
            <person name="Brown S.D."/>
        </authorList>
    </citation>
    <scope>NUCLEOTIDE SEQUENCE [LARGE SCALE GENOMIC DNA]</scope>
    <source>
        <strain evidence="5">DSM 2933</strain>
    </source>
</reference>
<dbReference type="Gene3D" id="3.40.630.40">
    <property type="entry name" value="Zn-dependent exopeptidases"/>
    <property type="match status" value="1"/>
</dbReference>
<dbReference type="GO" id="GO:0009253">
    <property type="term" value="P:peptidoglycan catabolic process"/>
    <property type="evidence" value="ECO:0007669"/>
    <property type="project" value="InterPro"/>
</dbReference>
<organism evidence="4 5">
    <name type="scientific">Pseudobacteroides cellulosolvens ATCC 35603 = DSM 2933</name>
    <dbReference type="NCBI Taxonomy" id="398512"/>
    <lineage>
        <taxon>Bacteria</taxon>
        <taxon>Bacillati</taxon>
        <taxon>Bacillota</taxon>
        <taxon>Clostridia</taxon>
        <taxon>Eubacteriales</taxon>
        <taxon>Oscillospiraceae</taxon>
        <taxon>Pseudobacteroides</taxon>
    </lineage>
</organism>
<sequence>MAKSVYLSPSTQENNLGAGGYGTEEQRMNQVADVTQQVLERHSVTVYRNKPEWPLSQVVVDSNSKNPDIHFAVHSNAGGGRGCEVYCHRFGGNGEKLARAVYAELSPLTPTADRGVKEGYNFYGQGKHMYELAYTKAPAALVETAYHDNQEDAKWIISHIEAIGTAIAKGILNYFGILYKEESPNLDKELEVLQEFGIIKSPDYWSENAVKGKYVAGEYAAILIQRVAALLMKGGI</sequence>
<name>A0A0L6JT69_9FIRM</name>
<evidence type="ECO:0000259" key="3">
    <source>
        <dbReference type="SMART" id="SM00646"/>
    </source>
</evidence>
<proteinExistence type="predicted"/>
<protein>
    <submittedName>
        <fullName evidence="4">Cell wall hydrolase/autolysin</fullName>
    </submittedName>
</protein>
<accession>A0A0L6JT69</accession>
<evidence type="ECO:0000313" key="5">
    <source>
        <dbReference type="Proteomes" id="UP000036923"/>
    </source>
</evidence>
<evidence type="ECO:0000313" key="4">
    <source>
        <dbReference type="EMBL" id="KNY29013.1"/>
    </source>
</evidence>
<comment type="caution">
    <text evidence="4">The sequence shown here is derived from an EMBL/GenBank/DDBJ whole genome shotgun (WGS) entry which is preliminary data.</text>
</comment>
<feature type="domain" description="MurNAc-LAA" evidence="3">
    <location>
        <begin position="59"/>
        <end position="172"/>
    </location>
</feature>
<dbReference type="OrthoDB" id="9772024at2"/>
<evidence type="ECO:0000256" key="1">
    <source>
        <dbReference type="ARBA" id="ARBA00022801"/>
    </source>
</evidence>
<dbReference type="Proteomes" id="UP000036923">
    <property type="component" value="Unassembled WGS sequence"/>
</dbReference>